<feature type="transmembrane region" description="Helical" evidence="5">
    <location>
        <begin position="166"/>
        <end position="184"/>
    </location>
</feature>
<feature type="transmembrane region" description="Helical" evidence="5">
    <location>
        <begin position="196"/>
        <end position="217"/>
    </location>
</feature>
<dbReference type="GO" id="GO:0016020">
    <property type="term" value="C:membrane"/>
    <property type="evidence" value="ECO:0007669"/>
    <property type="project" value="UniProtKB-SubCell"/>
</dbReference>
<dbReference type="PANTHER" id="PTHR22829">
    <property type="entry name" value="DEP DOMAIN PROTEIN"/>
    <property type="match status" value="1"/>
</dbReference>
<proteinExistence type="predicted"/>
<evidence type="ECO:0000313" key="6">
    <source>
        <dbReference type="EMBL" id="CAD7280601.1"/>
    </source>
</evidence>
<evidence type="ECO:0008006" key="8">
    <source>
        <dbReference type="Google" id="ProtNLM"/>
    </source>
</evidence>
<dbReference type="GO" id="GO:0030514">
    <property type="term" value="P:negative regulation of BMP signaling pathway"/>
    <property type="evidence" value="ECO:0007669"/>
    <property type="project" value="TreeGrafter"/>
</dbReference>
<keyword evidence="7" id="KW-1185">Reference proteome</keyword>
<protein>
    <recommendedName>
        <fullName evidence="8">PIN-like protein</fullName>
    </recommendedName>
</protein>
<dbReference type="OrthoDB" id="2133778at2759"/>
<dbReference type="InterPro" id="IPR051832">
    <property type="entry name" value="mTOR-Rac_regulators"/>
</dbReference>
<feature type="transmembrane region" description="Helical" evidence="5">
    <location>
        <begin position="223"/>
        <end position="247"/>
    </location>
</feature>
<keyword evidence="4 5" id="KW-0472">Membrane</keyword>
<evidence type="ECO:0000256" key="3">
    <source>
        <dbReference type="ARBA" id="ARBA00022989"/>
    </source>
</evidence>
<dbReference type="Proteomes" id="UP000678499">
    <property type="component" value="Unassembled WGS sequence"/>
</dbReference>
<feature type="transmembrane region" description="Helical" evidence="5">
    <location>
        <begin position="376"/>
        <end position="394"/>
    </location>
</feature>
<keyword evidence="3 5" id="KW-1133">Transmembrane helix</keyword>
<dbReference type="PANTHER" id="PTHR22829:SF5">
    <property type="entry name" value="INTEGRAL MEMBRANE PROTEIN GPR155"/>
    <property type="match status" value="1"/>
</dbReference>
<feature type="transmembrane region" description="Helical" evidence="5">
    <location>
        <begin position="290"/>
        <end position="311"/>
    </location>
</feature>
<dbReference type="Pfam" id="PF03547">
    <property type="entry name" value="Mem_trans"/>
    <property type="match status" value="1"/>
</dbReference>
<dbReference type="EMBL" id="OA884304">
    <property type="protein sequence ID" value="CAD7280601.1"/>
    <property type="molecule type" value="Genomic_DNA"/>
</dbReference>
<comment type="subcellular location">
    <subcellularLocation>
        <location evidence="1">Membrane</location>
        <topology evidence="1">Multi-pass membrane protein</topology>
    </subcellularLocation>
</comment>
<feature type="transmembrane region" description="Helical" evidence="5">
    <location>
        <begin position="259"/>
        <end position="278"/>
    </location>
</feature>
<evidence type="ECO:0000256" key="5">
    <source>
        <dbReference type="SAM" id="Phobius"/>
    </source>
</evidence>
<keyword evidence="2 5" id="KW-0812">Transmembrane</keyword>
<feature type="transmembrane region" description="Helical" evidence="5">
    <location>
        <begin position="332"/>
        <end position="356"/>
    </location>
</feature>
<reference evidence="6" key="1">
    <citation type="submission" date="2020-11" db="EMBL/GenBank/DDBJ databases">
        <authorList>
            <person name="Tran Van P."/>
        </authorList>
    </citation>
    <scope>NUCLEOTIDE SEQUENCE</scope>
</reference>
<evidence type="ECO:0000313" key="7">
    <source>
        <dbReference type="Proteomes" id="UP000678499"/>
    </source>
</evidence>
<sequence>MSSSGVDGSESALLSAAGYLTTAAQEVLSTVSTTVSTPTLGSVWDDGSQRRVWPESDAVADGDGNRTGFADGAVDAILTTALEAFRITLEECRREALHYGTYDLPKLCAGKLQKVANLESSLILGPEKHGTSSLVPGTMWNDMMTRNSSNFTEEVVAGGELSLDNLYPAVVECFFVIICGYLAGRANFISTSDAKGLNTFVGTFALPALIFNSMAALDFSSVNWTFLFSISISKALVFALVVFVTILVERPIDFGKAGLFAIFCTQSNDFALGYPIIASLYRNSYPEFPSYLYLVAPISLVFLNPIGFVLMEYQKRRDRVKRGEVDSLQKSNFVLALDIFTGVSLNPVVLMTALGIAGNYAFGHRLPSILEGILKVLSSAYSATALFVLGLRLVGSMQRVSGAAFVVPAILIMTKG</sequence>
<dbReference type="AlphaFoldDB" id="A0A7R9BV23"/>
<organism evidence="6">
    <name type="scientific">Notodromas monacha</name>
    <dbReference type="NCBI Taxonomy" id="399045"/>
    <lineage>
        <taxon>Eukaryota</taxon>
        <taxon>Metazoa</taxon>
        <taxon>Ecdysozoa</taxon>
        <taxon>Arthropoda</taxon>
        <taxon>Crustacea</taxon>
        <taxon>Oligostraca</taxon>
        <taxon>Ostracoda</taxon>
        <taxon>Podocopa</taxon>
        <taxon>Podocopida</taxon>
        <taxon>Cypridocopina</taxon>
        <taxon>Cypridoidea</taxon>
        <taxon>Cyprididae</taxon>
        <taxon>Notodromas</taxon>
    </lineage>
</organism>
<name>A0A7R9BV23_9CRUS</name>
<dbReference type="InterPro" id="IPR004776">
    <property type="entry name" value="Mem_transp_PIN-like"/>
</dbReference>
<dbReference type="EMBL" id="CAJPEX010002267">
    <property type="protein sequence ID" value="CAG0920753.1"/>
    <property type="molecule type" value="Genomic_DNA"/>
</dbReference>
<evidence type="ECO:0000256" key="2">
    <source>
        <dbReference type="ARBA" id="ARBA00022692"/>
    </source>
</evidence>
<gene>
    <name evidence="6" type="ORF">NMOB1V02_LOCUS8259</name>
</gene>
<evidence type="ECO:0000256" key="1">
    <source>
        <dbReference type="ARBA" id="ARBA00004141"/>
    </source>
</evidence>
<evidence type="ECO:0000256" key="4">
    <source>
        <dbReference type="ARBA" id="ARBA00023136"/>
    </source>
</evidence>
<dbReference type="GO" id="GO:0055085">
    <property type="term" value="P:transmembrane transport"/>
    <property type="evidence" value="ECO:0007669"/>
    <property type="project" value="InterPro"/>
</dbReference>
<accession>A0A7R9BV23</accession>